<evidence type="ECO:0000256" key="1">
    <source>
        <dbReference type="SAM" id="MobiDB-lite"/>
    </source>
</evidence>
<comment type="caution">
    <text evidence="2">The sequence shown here is derived from an EMBL/GenBank/DDBJ whole genome shotgun (WGS) entry which is preliminary data.</text>
</comment>
<sequence>MSRESSLGPHPSQHWRRGFLAFCNLPRMIHMTLSMDTDDHFGDTALKARRGPGGIPEFSARRSSLDHSLAGPSRELARPPPSFEQTVHLHARPSWWGESLDGHDARHFWHRLITIRWREREGGVVPLHRSYFARGEANGKAGDAVEDGKDPKGGCGWPCIARLHMSQQGNGLAPKPGDPPLRRTDHNTIAPRCRRMTWWTLTAQSWRLIGRRA</sequence>
<feature type="region of interest" description="Disordered" evidence="1">
    <location>
        <begin position="44"/>
        <end position="79"/>
    </location>
</feature>
<proteinExistence type="predicted"/>
<gene>
    <name evidence="2" type="ORF">F5X68DRAFT_204715</name>
</gene>
<keyword evidence="3" id="KW-1185">Reference proteome</keyword>
<dbReference type="AlphaFoldDB" id="A0A9P9AC40"/>
<protein>
    <submittedName>
        <fullName evidence="2">Uncharacterized protein</fullName>
    </submittedName>
</protein>
<reference evidence="2" key="1">
    <citation type="journal article" date="2021" name="Nat. Commun.">
        <title>Genetic determinants of endophytism in the Arabidopsis root mycobiome.</title>
        <authorList>
            <person name="Mesny F."/>
            <person name="Miyauchi S."/>
            <person name="Thiergart T."/>
            <person name="Pickel B."/>
            <person name="Atanasova L."/>
            <person name="Karlsson M."/>
            <person name="Huettel B."/>
            <person name="Barry K.W."/>
            <person name="Haridas S."/>
            <person name="Chen C."/>
            <person name="Bauer D."/>
            <person name="Andreopoulos W."/>
            <person name="Pangilinan J."/>
            <person name="LaButti K."/>
            <person name="Riley R."/>
            <person name="Lipzen A."/>
            <person name="Clum A."/>
            <person name="Drula E."/>
            <person name="Henrissat B."/>
            <person name="Kohler A."/>
            <person name="Grigoriev I.V."/>
            <person name="Martin F.M."/>
            <person name="Hacquard S."/>
        </authorList>
    </citation>
    <scope>NUCLEOTIDE SEQUENCE</scope>
    <source>
        <strain evidence="2">MPI-SDFR-AT-0117</strain>
    </source>
</reference>
<dbReference type="EMBL" id="JAGSXJ010000008">
    <property type="protein sequence ID" value="KAH6688972.1"/>
    <property type="molecule type" value="Genomic_DNA"/>
</dbReference>
<accession>A0A9P9AC40</accession>
<name>A0A9P9AC40_9PEZI</name>
<dbReference type="Proteomes" id="UP000770015">
    <property type="component" value="Unassembled WGS sequence"/>
</dbReference>
<feature type="non-terminal residue" evidence="2">
    <location>
        <position position="213"/>
    </location>
</feature>
<organism evidence="2 3">
    <name type="scientific">Plectosphaerella plurivora</name>
    <dbReference type="NCBI Taxonomy" id="936078"/>
    <lineage>
        <taxon>Eukaryota</taxon>
        <taxon>Fungi</taxon>
        <taxon>Dikarya</taxon>
        <taxon>Ascomycota</taxon>
        <taxon>Pezizomycotina</taxon>
        <taxon>Sordariomycetes</taxon>
        <taxon>Hypocreomycetidae</taxon>
        <taxon>Glomerellales</taxon>
        <taxon>Plectosphaerellaceae</taxon>
        <taxon>Plectosphaerella</taxon>
    </lineage>
</organism>
<evidence type="ECO:0000313" key="2">
    <source>
        <dbReference type="EMBL" id="KAH6688972.1"/>
    </source>
</evidence>
<evidence type="ECO:0000313" key="3">
    <source>
        <dbReference type="Proteomes" id="UP000770015"/>
    </source>
</evidence>